<dbReference type="EMBL" id="JXXN02005128">
    <property type="protein sequence ID" value="THD20118.1"/>
    <property type="molecule type" value="Genomic_DNA"/>
</dbReference>
<evidence type="ECO:0000256" key="2">
    <source>
        <dbReference type="ARBA" id="ARBA00040158"/>
    </source>
</evidence>
<keyword evidence="6" id="KW-0812">Transmembrane</keyword>
<feature type="domain" description="J" evidence="7">
    <location>
        <begin position="45"/>
        <end position="107"/>
    </location>
</feature>
<evidence type="ECO:0000256" key="5">
    <source>
        <dbReference type="ARBA" id="ARBA00046365"/>
    </source>
</evidence>
<keyword evidence="6" id="KW-0472">Membrane</keyword>
<dbReference type="GO" id="GO:0051787">
    <property type="term" value="F:misfolded protein binding"/>
    <property type="evidence" value="ECO:0007669"/>
    <property type="project" value="TreeGrafter"/>
</dbReference>
<comment type="subunit">
    <text evidence="5">Interacts with HSPA5/BiP; interaction is direct. Interacts with ERN1/IRE1 (via the luminal region). Interacts with DERL1.</text>
</comment>
<dbReference type="PROSITE" id="PS50076">
    <property type="entry name" value="DNAJ_2"/>
    <property type="match status" value="1"/>
</dbReference>
<dbReference type="PANTHER" id="PTHR44360">
    <property type="entry name" value="DNAJ HOMOLOG SUBFAMILY B MEMBER 9"/>
    <property type="match status" value="1"/>
</dbReference>
<evidence type="ECO:0000256" key="1">
    <source>
        <dbReference type="ARBA" id="ARBA00023186"/>
    </source>
</evidence>
<dbReference type="Proteomes" id="UP000230066">
    <property type="component" value="Unassembled WGS sequence"/>
</dbReference>
<keyword evidence="6" id="KW-1133">Transmembrane helix</keyword>
<keyword evidence="9" id="KW-1185">Reference proteome</keyword>
<dbReference type="InterPro" id="IPR001623">
    <property type="entry name" value="DnaJ_domain"/>
</dbReference>
<name>A0A4E0REB5_FASHE</name>
<dbReference type="AlphaFoldDB" id="A0A4E0REB5"/>
<evidence type="ECO:0000256" key="4">
    <source>
        <dbReference type="ARBA" id="ARBA00045428"/>
    </source>
</evidence>
<dbReference type="InterPro" id="IPR036869">
    <property type="entry name" value="J_dom_sf"/>
</dbReference>
<dbReference type="PANTHER" id="PTHR44360:SF1">
    <property type="entry name" value="DNAJ HOMOLOG SUBFAMILY B MEMBER 9"/>
    <property type="match status" value="1"/>
</dbReference>
<comment type="caution">
    <text evidence="8">The sequence shown here is derived from an EMBL/GenBank/DDBJ whole genome shotgun (WGS) entry which is preliminary data.</text>
</comment>
<dbReference type="GO" id="GO:0036503">
    <property type="term" value="P:ERAD pathway"/>
    <property type="evidence" value="ECO:0007669"/>
    <property type="project" value="TreeGrafter"/>
</dbReference>
<evidence type="ECO:0000313" key="9">
    <source>
        <dbReference type="Proteomes" id="UP000230066"/>
    </source>
</evidence>
<gene>
    <name evidence="8" type="ORF">D915_008342</name>
</gene>
<organism evidence="8 9">
    <name type="scientific">Fasciola hepatica</name>
    <name type="common">Liver fluke</name>
    <dbReference type="NCBI Taxonomy" id="6192"/>
    <lineage>
        <taxon>Eukaryota</taxon>
        <taxon>Metazoa</taxon>
        <taxon>Spiralia</taxon>
        <taxon>Lophotrochozoa</taxon>
        <taxon>Platyhelminthes</taxon>
        <taxon>Trematoda</taxon>
        <taxon>Digenea</taxon>
        <taxon>Plagiorchiida</taxon>
        <taxon>Echinostomata</taxon>
        <taxon>Echinostomatoidea</taxon>
        <taxon>Fasciolidae</taxon>
        <taxon>Fasciola</taxon>
    </lineage>
</organism>
<evidence type="ECO:0000256" key="3">
    <source>
        <dbReference type="ARBA" id="ARBA00041533"/>
    </source>
</evidence>
<evidence type="ECO:0000256" key="6">
    <source>
        <dbReference type="SAM" id="Phobius"/>
    </source>
</evidence>
<sequence>MFYFDLGHAIVIRRSDWRCLAMLCFRRVSRSSVIIASRCFASSHNYYDVLCVKQTASTGEIRQAFLELSKKHHPDKPHGNAELFKSINEAYSVLSQKHLREDYDASLASGSAKFSANPPHPADYEFWKQDVGAHRYPYTVRDCMGRKAPRRDYATGFFHSLVGFTILSYLISFFYFVRLTHASTSAYPLHGPYGARYRRKHFRRFPGDGT</sequence>
<comment type="function">
    <text evidence="4">Co-chaperone for Hsp70 protein HSPA5/BiP that acts as a key repressor of the ERN1/IRE1-mediated unfolded protein response (UPR). J domain-containing co-chaperones stimulate the ATPase activity of Hsp70 proteins and are required for efficient substrate recognition by Hsp70 proteins. In the unstressed endoplasmic reticulum, interacts with the luminal region of ERN1/IRE1 and selectively recruits HSPA5/BiP: HSPA5/BiP disrupts the dimerization of the active ERN1/IRE1 luminal region, thereby inactivating ERN1/IRE1. Also involved in endoplasmic reticulum-associated degradation (ERAD) of misfolded proteins. Required for survival of B-cell progenitors and normal antibody production.</text>
</comment>
<reference evidence="8" key="1">
    <citation type="submission" date="2019-03" db="EMBL/GenBank/DDBJ databases">
        <title>Improved annotation for the trematode Fasciola hepatica.</title>
        <authorList>
            <person name="Choi Y.-J."/>
            <person name="Martin J."/>
            <person name="Mitreva M."/>
        </authorList>
    </citation>
    <scope>NUCLEOTIDE SEQUENCE [LARGE SCALE GENOMIC DNA]</scope>
</reference>
<feature type="transmembrane region" description="Helical" evidence="6">
    <location>
        <begin position="156"/>
        <end position="177"/>
    </location>
</feature>
<dbReference type="InterPro" id="IPR051948">
    <property type="entry name" value="Hsp70_co-chaperone_J-domain"/>
</dbReference>
<protein>
    <recommendedName>
        <fullName evidence="2">DnaJ homolog subfamily B member 9</fullName>
    </recommendedName>
    <alternativeName>
        <fullName evidence="3">Endoplasmic reticulum DNA J domain-containing protein 4</fullName>
    </alternativeName>
</protein>
<dbReference type="GO" id="GO:0051087">
    <property type="term" value="F:protein-folding chaperone binding"/>
    <property type="evidence" value="ECO:0007669"/>
    <property type="project" value="TreeGrafter"/>
</dbReference>
<keyword evidence="1" id="KW-0143">Chaperone</keyword>
<dbReference type="CDD" id="cd06257">
    <property type="entry name" value="DnaJ"/>
    <property type="match status" value="1"/>
</dbReference>
<evidence type="ECO:0000259" key="7">
    <source>
        <dbReference type="PROSITE" id="PS50076"/>
    </source>
</evidence>
<accession>A0A4E0REB5</accession>
<dbReference type="PRINTS" id="PR00625">
    <property type="entry name" value="JDOMAIN"/>
</dbReference>
<dbReference type="Pfam" id="PF00226">
    <property type="entry name" value="DnaJ"/>
    <property type="match status" value="1"/>
</dbReference>
<dbReference type="GO" id="GO:0005783">
    <property type="term" value="C:endoplasmic reticulum"/>
    <property type="evidence" value="ECO:0007669"/>
    <property type="project" value="TreeGrafter"/>
</dbReference>
<proteinExistence type="predicted"/>
<dbReference type="SMART" id="SM00271">
    <property type="entry name" value="DnaJ"/>
    <property type="match status" value="1"/>
</dbReference>
<evidence type="ECO:0000313" key="8">
    <source>
        <dbReference type="EMBL" id="THD20118.1"/>
    </source>
</evidence>
<dbReference type="SUPFAM" id="SSF46565">
    <property type="entry name" value="Chaperone J-domain"/>
    <property type="match status" value="1"/>
</dbReference>
<dbReference type="Gene3D" id="1.10.287.110">
    <property type="entry name" value="DnaJ domain"/>
    <property type="match status" value="1"/>
</dbReference>